<organism evidence="2 3">
    <name type="scientific">Metarhizium guizhouense (strain ARSEF 977)</name>
    <dbReference type="NCBI Taxonomy" id="1276136"/>
    <lineage>
        <taxon>Eukaryota</taxon>
        <taxon>Fungi</taxon>
        <taxon>Dikarya</taxon>
        <taxon>Ascomycota</taxon>
        <taxon>Pezizomycotina</taxon>
        <taxon>Sordariomycetes</taxon>
        <taxon>Hypocreomycetidae</taxon>
        <taxon>Hypocreales</taxon>
        <taxon>Clavicipitaceae</taxon>
        <taxon>Metarhizium</taxon>
    </lineage>
</organism>
<feature type="compositionally biased region" description="Pro residues" evidence="1">
    <location>
        <begin position="167"/>
        <end position="178"/>
    </location>
</feature>
<reference evidence="2 3" key="1">
    <citation type="journal article" date="2014" name="Proc. Natl. Acad. Sci. U.S.A.">
        <title>Trajectory and genomic determinants of fungal-pathogen speciation and host adaptation.</title>
        <authorList>
            <person name="Hu X."/>
            <person name="Xiao G."/>
            <person name="Zheng P."/>
            <person name="Shang Y."/>
            <person name="Su Y."/>
            <person name="Zhang X."/>
            <person name="Liu X."/>
            <person name="Zhan S."/>
            <person name="St Leger R.J."/>
            <person name="Wang C."/>
        </authorList>
    </citation>
    <scope>NUCLEOTIDE SEQUENCE [LARGE SCALE GENOMIC DNA]</scope>
    <source>
        <strain evidence="2 3">ARSEF 977</strain>
    </source>
</reference>
<dbReference type="GO" id="GO:0004386">
    <property type="term" value="F:helicase activity"/>
    <property type="evidence" value="ECO:0007669"/>
    <property type="project" value="UniProtKB-KW"/>
</dbReference>
<evidence type="ECO:0000313" key="2">
    <source>
        <dbReference type="EMBL" id="KID83232.1"/>
    </source>
</evidence>
<comment type="caution">
    <text evidence="2">The sequence shown here is derived from an EMBL/GenBank/DDBJ whole genome shotgun (WGS) entry which is preliminary data.</text>
</comment>
<proteinExistence type="predicted"/>
<evidence type="ECO:0000313" key="3">
    <source>
        <dbReference type="Proteomes" id="UP000031192"/>
    </source>
</evidence>
<dbReference type="AlphaFoldDB" id="A0A0B4GU43"/>
<gene>
    <name evidence="2" type="ORF">MGU_09513</name>
</gene>
<name>A0A0B4GU43_METGA</name>
<keyword evidence="2" id="KW-0378">Hydrolase</keyword>
<keyword evidence="2" id="KW-0347">Helicase</keyword>
<dbReference type="HOGENOM" id="CLU_927778_0_0_1"/>
<keyword evidence="2" id="KW-0067">ATP-binding</keyword>
<sequence>MEDDILQAVRNCRACKQDLPEVEFRSIKDPTKFTGQCMKCRESRKEGAAKSRAAVAMMRNIALRLSPRKAKKRTDSLADLTPPRRAAPAPSSVSSLPPPAAPALFRDLAPALPDPSRPELAPSNSGVVDKPFSSTPSLSLPTVVLGTPIPRSTHSTTPVVVLGTPIPEEPLPPTPSLPPQARRRGCYARQSSQPQERQFDQIVDPPFTGELNLPALSEEDQALVQQFYTSLNGDKMHSCLR</sequence>
<feature type="compositionally biased region" description="Low complexity" evidence="1">
    <location>
        <begin position="102"/>
        <end position="111"/>
    </location>
</feature>
<protein>
    <submittedName>
        <fullName evidence="2">ATP-dependent DNA helicase PIF1</fullName>
    </submittedName>
</protein>
<keyword evidence="2" id="KW-0547">Nucleotide-binding</keyword>
<evidence type="ECO:0000256" key="1">
    <source>
        <dbReference type="SAM" id="MobiDB-lite"/>
    </source>
</evidence>
<feature type="compositionally biased region" description="Low complexity" evidence="1">
    <location>
        <begin position="77"/>
        <end position="95"/>
    </location>
</feature>
<keyword evidence="3" id="KW-1185">Reference proteome</keyword>
<accession>A0A0B4GU43</accession>
<feature type="region of interest" description="Disordered" evidence="1">
    <location>
        <begin position="64"/>
        <end position="140"/>
    </location>
</feature>
<dbReference type="EMBL" id="AZNH01000064">
    <property type="protein sequence ID" value="KID83232.1"/>
    <property type="molecule type" value="Genomic_DNA"/>
</dbReference>
<dbReference type="Proteomes" id="UP000031192">
    <property type="component" value="Unassembled WGS sequence"/>
</dbReference>
<feature type="region of interest" description="Disordered" evidence="1">
    <location>
        <begin position="164"/>
        <end position="200"/>
    </location>
</feature>